<dbReference type="EnsemblMetazoa" id="XM_021347495.2">
    <property type="protein sequence ID" value="XP_021203170.1"/>
    <property type="gene ID" value="LOC105841523"/>
</dbReference>
<accession>A0A8R2DKX3</accession>
<protein>
    <submittedName>
        <fullName evidence="2">Uncharacterized protein</fullName>
    </submittedName>
</protein>
<evidence type="ECO:0000313" key="3">
    <source>
        <dbReference type="Proteomes" id="UP000005204"/>
    </source>
</evidence>
<proteinExistence type="predicted"/>
<feature type="signal peptide" evidence="1">
    <location>
        <begin position="1"/>
        <end position="22"/>
    </location>
</feature>
<reference evidence="3" key="1">
    <citation type="journal article" date="2008" name="Insect Biochem. Mol. Biol.">
        <title>The genome of a lepidopteran model insect, the silkworm Bombyx mori.</title>
        <authorList>
            <consortium name="International Silkworm Genome Consortium"/>
        </authorList>
    </citation>
    <scope>NUCLEOTIDE SEQUENCE [LARGE SCALE GENOMIC DNA]</scope>
    <source>
        <strain evidence="3">p50T</strain>
    </source>
</reference>
<dbReference type="EnsemblMetazoa" id="XM_021347496.2">
    <property type="protein sequence ID" value="XP_021203171.1"/>
    <property type="gene ID" value="LOC105841523"/>
</dbReference>
<feature type="chain" id="PRO_5036272578" evidence="1">
    <location>
        <begin position="23"/>
        <end position="205"/>
    </location>
</feature>
<dbReference type="GeneID" id="105841523"/>
<keyword evidence="3" id="KW-1185">Reference proteome</keyword>
<organism evidence="2 3">
    <name type="scientific">Bombyx mori</name>
    <name type="common">Silk moth</name>
    <dbReference type="NCBI Taxonomy" id="7091"/>
    <lineage>
        <taxon>Eukaryota</taxon>
        <taxon>Metazoa</taxon>
        <taxon>Ecdysozoa</taxon>
        <taxon>Arthropoda</taxon>
        <taxon>Hexapoda</taxon>
        <taxon>Insecta</taxon>
        <taxon>Pterygota</taxon>
        <taxon>Neoptera</taxon>
        <taxon>Endopterygota</taxon>
        <taxon>Lepidoptera</taxon>
        <taxon>Glossata</taxon>
        <taxon>Ditrysia</taxon>
        <taxon>Bombycoidea</taxon>
        <taxon>Bombycidae</taxon>
        <taxon>Bombycinae</taxon>
        <taxon>Bombyx</taxon>
    </lineage>
</organism>
<dbReference type="AlphaFoldDB" id="A0A8R2DKX3"/>
<evidence type="ECO:0000313" key="2">
    <source>
        <dbReference type="EnsemblMetazoa" id="XP_021203170.1"/>
    </source>
</evidence>
<name>A0A8R2DKX3_BOMMO</name>
<dbReference type="Proteomes" id="UP000005204">
    <property type="component" value="Unassembled WGS sequence"/>
</dbReference>
<reference evidence="2" key="2">
    <citation type="submission" date="2022-06" db="UniProtKB">
        <authorList>
            <consortium name="EnsemblMetazoa"/>
        </authorList>
    </citation>
    <scope>IDENTIFICATION</scope>
    <source>
        <strain evidence="2">p50T (Dazao)</strain>
    </source>
</reference>
<dbReference type="KEGG" id="bmor:105841523"/>
<sequence>MALKVYHVYVLWICLMCPSACADDVFETEFPEDRWVFRNAKQQDLLSAACSNVHPSSKDFVKRFYAILPYFDKDHSNIEFLHKLRGTIYAMAEGDDKLDREAAIYATVLIPIVFLHRYRDTWCLLERFHRGLRIYQISHPTEKRIALKLLQNLKPVEHKIRSFISDLPGSPPVTRTSHPRLETDDEELYDRKDVKYLKELIKNLG</sequence>
<evidence type="ECO:0000256" key="1">
    <source>
        <dbReference type="SAM" id="SignalP"/>
    </source>
</evidence>
<keyword evidence="1" id="KW-0732">Signal</keyword>
<dbReference type="RefSeq" id="XP_021203170.1">
    <property type="nucleotide sequence ID" value="XM_021347495.3"/>
</dbReference>